<comment type="caution">
    <text evidence="2">The sequence shown here is derived from an EMBL/GenBank/DDBJ whole genome shotgun (WGS) entry which is preliminary data.</text>
</comment>
<protein>
    <submittedName>
        <fullName evidence="2">Uncharacterized protein</fullName>
    </submittedName>
</protein>
<dbReference type="AlphaFoldDB" id="A0A0F9E7G9"/>
<feature type="compositionally biased region" description="Low complexity" evidence="1">
    <location>
        <begin position="1"/>
        <end position="15"/>
    </location>
</feature>
<feature type="non-terminal residue" evidence="2">
    <location>
        <position position="1"/>
    </location>
</feature>
<feature type="region of interest" description="Disordered" evidence="1">
    <location>
        <begin position="1"/>
        <end position="28"/>
    </location>
</feature>
<feature type="compositionally biased region" description="Basic and acidic residues" evidence="1">
    <location>
        <begin position="17"/>
        <end position="28"/>
    </location>
</feature>
<name>A0A0F9E7G9_9ZZZZ</name>
<evidence type="ECO:0000256" key="1">
    <source>
        <dbReference type="SAM" id="MobiDB-lite"/>
    </source>
</evidence>
<sequence length="28" mass="2610">QAGAKAAEAVAVAGDGEIGHTGDEISGQ</sequence>
<proteinExistence type="predicted"/>
<accession>A0A0F9E7G9</accession>
<reference evidence="2" key="1">
    <citation type="journal article" date="2015" name="Nature">
        <title>Complex archaea that bridge the gap between prokaryotes and eukaryotes.</title>
        <authorList>
            <person name="Spang A."/>
            <person name="Saw J.H."/>
            <person name="Jorgensen S.L."/>
            <person name="Zaremba-Niedzwiedzka K."/>
            <person name="Martijn J."/>
            <person name="Lind A.E."/>
            <person name="van Eijk R."/>
            <person name="Schleper C."/>
            <person name="Guy L."/>
            <person name="Ettema T.J."/>
        </authorList>
    </citation>
    <scope>NUCLEOTIDE SEQUENCE</scope>
</reference>
<gene>
    <name evidence="2" type="ORF">LCGC14_2109980</name>
</gene>
<organism evidence="2">
    <name type="scientific">marine sediment metagenome</name>
    <dbReference type="NCBI Taxonomy" id="412755"/>
    <lineage>
        <taxon>unclassified sequences</taxon>
        <taxon>metagenomes</taxon>
        <taxon>ecological metagenomes</taxon>
    </lineage>
</organism>
<evidence type="ECO:0000313" key="2">
    <source>
        <dbReference type="EMBL" id="KKL69934.1"/>
    </source>
</evidence>
<dbReference type="EMBL" id="LAZR01026052">
    <property type="protein sequence ID" value="KKL69934.1"/>
    <property type="molecule type" value="Genomic_DNA"/>
</dbReference>